<dbReference type="PANTHER" id="PTHR22911:SF37">
    <property type="entry name" value="THREONINE_HOMOSERINE EXPORTER RHTA"/>
    <property type="match status" value="1"/>
</dbReference>
<feature type="transmembrane region" description="Helical" evidence="1">
    <location>
        <begin position="125"/>
        <end position="143"/>
    </location>
</feature>
<keyword evidence="1" id="KW-1133">Transmembrane helix</keyword>
<feature type="transmembrane region" description="Helical" evidence="1">
    <location>
        <begin position="41"/>
        <end position="62"/>
    </location>
</feature>
<dbReference type="GO" id="GO:0015565">
    <property type="term" value="F:threonine efflux transmembrane transporter activity"/>
    <property type="evidence" value="ECO:0007669"/>
    <property type="project" value="TreeGrafter"/>
</dbReference>
<protein>
    <submittedName>
        <fullName evidence="3">DMT family transporter</fullName>
    </submittedName>
</protein>
<gene>
    <name evidence="3" type="ORF">HKX40_02080</name>
</gene>
<keyword evidence="4" id="KW-1185">Reference proteome</keyword>
<dbReference type="InterPro" id="IPR000620">
    <property type="entry name" value="EamA_dom"/>
</dbReference>
<accession>A0A7Y4L8L6</accession>
<feature type="transmembrane region" description="Helical" evidence="1">
    <location>
        <begin position="212"/>
        <end position="230"/>
    </location>
</feature>
<organism evidence="3 4">
    <name type="scientific">Pelistega europaea</name>
    <dbReference type="NCBI Taxonomy" id="106147"/>
    <lineage>
        <taxon>Bacteria</taxon>
        <taxon>Pseudomonadati</taxon>
        <taxon>Pseudomonadota</taxon>
        <taxon>Betaproteobacteria</taxon>
        <taxon>Burkholderiales</taxon>
        <taxon>Alcaligenaceae</taxon>
        <taxon>Pelistega</taxon>
    </lineage>
</organism>
<feature type="transmembrane region" description="Helical" evidence="1">
    <location>
        <begin position="100"/>
        <end position="118"/>
    </location>
</feature>
<sequence>MSSEQVVSKNYPLYVGIITLIGSMISISLGNSYAKGLFHELGAQGTTFYRLLFSAILLWIAWRPWRFSLSFTQFKLIVAYGVSLGLLNLFFYLALQTIPLGIAVAIEFCGPLGLALFSSRRKIDFLWIALVAAGLLFLIPNGLTGTDSLDTMGLIYISTAAVLWAIYIIIGQKMNGIHPGQASAFGISISTLTVLPFATLDLGLVDLWHPELLWMGFIVGLLSSAIPYSLEMIALRSLDRKTFGVLLSLEPAFSTIVGAFILHEYLTLQQIVAIMCIIIASMGCTLTAKGKKSRK</sequence>
<keyword evidence="1" id="KW-0472">Membrane</keyword>
<dbReference type="Pfam" id="PF00892">
    <property type="entry name" value="EamA"/>
    <property type="match status" value="1"/>
</dbReference>
<feature type="transmembrane region" description="Helical" evidence="1">
    <location>
        <begin position="182"/>
        <end position="200"/>
    </location>
</feature>
<dbReference type="RefSeq" id="WP_171587921.1">
    <property type="nucleotide sequence ID" value="NZ_JABGBO010000002.1"/>
</dbReference>
<reference evidence="3 4" key="1">
    <citation type="submission" date="2020-05" db="EMBL/GenBank/DDBJ databases">
        <authorList>
            <person name="Niu N."/>
        </authorList>
    </citation>
    <scope>NUCLEOTIDE SEQUENCE [LARGE SCALE GENOMIC DNA]</scope>
    <source>
        <strain evidence="3 4">LMG10982</strain>
    </source>
</reference>
<evidence type="ECO:0000313" key="4">
    <source>
        <dbReference type="Proteomes" id="UP000541421"/>
    </source>
</evidence>
<feature type="transmembrane region" description="Helical" evidence="1">
    <location>
        <begin position="149"/>
        <end position="170"/>
    </location>
</feature>
<evidence type="ECO:0000259" key="2">
    <source>
        <dbReference type="Pfam" id="PF00892"/>
    </source>
</evidence>
<comment type="caution">
    <text evidence="3">The sequence shown here is derived from an EMBL/GenBank/DDBJ whole genome shotgun (WGS) entry which is preliminary data.</text>
</comment>
<dbReference type="PANTHER" id="PTHR22911">
    <property type="entry name" value="ACYL-MALONYL CONDENSING ENZYME-RELATED"/>
    <property type="match status" value="1"/>
</dbReference>
<proteinExistence type="predicted"/>
<keyword evidence="1" id="KW-0812">Transmembrane</keyword>
<dbReference type="SUPFAM" id="SSF103481">
    <property type="entry name" value="Multidrug resistance efflux transporter EmrE"/>
    <property type="match status" value="2"/>
</dbReference>
<dbReference type="Proteomes" id="UP000541421">
    <property type="component" value="Unassembled WGS sequence"/>
</dbReference>
<feature type="transmembrane region" description="Helical" evidence="1">
    <location>
        <begin position="268"/>
        <end position="288"/>
    </location>
</feature>
<dbReference type="EMBL" id="JABGBO010000002">
    <property type="protein sequence ID" value="NOL48932.1"/>
    <property type="molecule type" value="Genomic_DNA"/>
</dbReference>
<name>A0A7Y4L8L6_9BURK</name>
<evidence type="ECO:0000256" key="1">
    <source>
        <dbReference type="SAM" id="Phobius"/>
    </source>
</evidence>
<dbReference type="AlphaFoldDB" id="A0A7Y4L8L6"/>
<dbReference type="InterPro" id="IPR037185">
    <property type="entry name" value="EmrE-like"/>
</dbReference>
<feature type="domain" description="EamA" evidence="2">
    <location>
        <begin position="152"/>
        <end position="282"/>
    </location>
</feature>
<feature type="transmembrane region" description="Helical" evidence="1">
    <location>
        <begin position="242"/>
        <end position="262"/>
    </location>
</feature>
<feature type="transmembrane region" description="Helical" evidence="1">
    <location>
        <begin position="12"/>
        <end position="29"/>
    </location>
</feature>
<dbReference type="GO" id="GO:0005886">
    <property type="term" value="C:plasma membrane"/>
    <property type="evidence" value="ECO:0007669"/>
    <property type="project" value="TreeGrafter"/>
</dbReference>
<evidence type="ECO:0000313" key="3">
    <source>
        <dbReference type="EMBL" id="NOL48932.1"/>
    </source>
</evidence>
<feature type="transmembrane region" description="Helical" evidence="1">
    <location>
        <begin position="74"/>
        <end position="94"/>
    </location>
</feature>